<name>A0A2U8UIQ1_9CAUD</name>
<protein>
    <submittedName>
        <fullName evidence="1">Uncharacterized protein</fullName>
    </submittedName>
</protein>
<evidence type="ECO:0000313" key="1">
    <source>
        <dbReference type="EMBL" id="AWN03564.1"/>
    </source>
</evidence>
<dbReference type="KEGG" id="vg:54992107"/>
<accession>A0A2U8UIQ1</accession>
<organism evidence="1 2">
    <name type="scientific">Microbacterium phage Hyperion</name>
    <dbReference type="NCBI Taxonomy" id="2182354"/>
    <lineage>
        <taxon>Viruses</taxon>
        <taxon>Duplodnaviria</taxon>
        <taxon>Heunggongvirae</taxon>
        <taxon>Uroviricota</taxon>
        <taxon>Caudoviricetes</taxon>
        <taxon>Squashvirus</taxon>
        <taxon>Squashvirus hyperion</taxon>
    </lineage>
</organism>
<keyword evidence="2" id="KW-1185">Reference proteome</keyword>
<proteinExistence type="predicted"/>
<reference evidence="1 2" key="1">
    <citation type="submission" date="2018-03" db="EMBL/GenBank/DDBJ databases">
        <authorList>
            <person name="Stanton A.-C.J."/>
            <person name="Garlena R.A."/>
            <person name="Russell D.A."/>
            <person name="Pope W.H."/>
            <person name="Jacobs-Sera D."/>
            <person name="Hatfull G.F."/>
        </authorList>
    </citation>
    <scope>NUCLEOTIDE SEQUENCE [LARGE SCALE GENOMIC DNA]</scope>
</reference>
<dbReference type="Proteomes" id="UP000246630">
    <property type="component" value="Segment"/>
</dbReference>
<dbReference type="EMBL" id="MH153803">
    <property type="protein sequence ID" value="AWN03564.1"/>
    <property type="molecule type" value="Genomic_DNA"/>
</dbReference>
<sequence length="62" mass="7363">MPEPMPWALKVDLIMAILSGNYRSISYFSGVYRFEVEPNAVKRWRKRRDRRAIAQARRDGHV</sequence>
<dbReference type="RefSeq" id="YP_009801591.1">
    <property type="nucleotide sequence ID" value="NC_047973.1"/>
</dbReference>
<evidence type="ECO:0000313" key="2">
    <source>
        <dbReference type="Proteomes" id="UP000246630"/>
    </source>
</evidence>
<dbReference type="GeneID" id="54992107"/>
<gene>
    <name evidence="1" type="primary">49</name>
    <name evidence="1" type="ORF">PBI_HYPERION_49</name>
</gene>